<keyword evidence="24" id="KW-0479">Metal-binding</keyword>
<dbReference type="InterPro" id="IPR036179">
    <property type="entry name" value="Ig-like_dom_sf"/>
</dbReference>
<dbReference type="FunFam" id="3.40.390.10:FF:000002">
    <property type="entry name" value="Disintegrin and metalloproteinase domain-containing protein 22"/>
    <property type="match status" value="1"/>
</dbReference>
<evidence type="ECO:0000256" key="9">
    <source>
        <dbReference type="ARBA" id="ARBA00022729"/>
    </source>
</evidence>
<evidence type="ECO:0000313" key="31">
    <source>
        <dbReference type="Proteomes" id="UP000710432"/>
    </source>
</evidence>
<dbReference type="GO" id="GO:0075512">
    <property type="term" value="P:clathrin-dependent endocytosis of virus by host cell"/>
    <property type="evidence" value="ECO:0007669"/>
    <property type="project" value="TreeGrafter"/>
</dbReference>
<dbReference type="InterPro" id="IPR036436">
    <property type="entry name" value="Disintegrin_dom_sf"/>
</dbReference>
<evidence type="ECO:0000256" key="12">
    <source>
        <dbReference type="ARBA" id="ARBA00022889"/>
    </source>
</evidence>
<evidence type="ECO:0000256" key="3">
    <source>
        <dbReference type="ARBA" id="ARBA00004609"/>
    </source>
</evidence>
<feature type="domain" description="Ig-like" evidence="29">
    <location>
        <begin position="684"/>
        <end position="767"/>
    </location>
</feature>
<dbReference type="FunFam" id="1.10.220.110:FF:000001">
    <property type="entry name" value="GDNF family receptor alpha"/>
    <property type="match status" value="1"/>
</dbReference>
<dbReference type="InterPro" id="IPR007110">
    <property type="entry name" value="Ig-like_dom"/>
</dbReference>
<dbReference type="GO" id="GO:0004222">
    <property type="term" value="F:metalloendopeptidase activity"/>
    <property type="evidence" value="ECO:0007669"/>
    <property type="project" value="InterPro"/>
</dbReference>
<feature type="domain" description="Disintegrin" evidence="27">
    <location>
        <begin position="2058"/>
        <end position="2144"/>
    </location>
</feature>
<keyword evidence="16" id="KW-0675">Receptor</keyword>
<dbReference type="SMART" id="SM00409">
    <property type="entry name" value="IG"/>
    <property type="match status" value="16"/>
</dbReference>
<dbReference type="GO" id="GO:0006508">
    <property type="term" value="P:proteolysis"/>
    <property type="evidence" value="ECO:0007669"/>
    <property type="project" value="InterPro"/>
</dbReference>
<dbReference type="Gene3D" id="1.10.220.110">
    <property type="entry name" value="GDNF binding domain"/>
    <property type="match status" value="1"/>
</dbReference>
<gene>
    <name evidence="30" type="ORF">LTLLF_137940</name>
</gene>
<evidence type="ECO:0000259" key="28">
    <source>
        <dbReference type="PROSITE" id="PS50215"/>
    </source>
</evidence>
<dbReference type="Gene3D" id="3.40.390.10">
    <property type="entry name" value="Collagenase (Catalytic Domain)"/>
    <property type="match status" value="1"/>
</dbReference>
<proteinExistence type="inferred from homology"/>
<evidence type="ECO:0000256" key="26">
    <source>
        <dbReference type="SAM" id="SignalP"/>
    </source>
</evidence>
<feature type="domain" description="Ig-like" evidence="29">
    <location>
        <begin position="319"/>
        <end position="386"/>
    </location>
</feature>
<dbReference type="Pfam" id="PF08205">
    <property type="entry name" value="C2-set_2"/>
    <property type="match status" value="1"/>
</dbReference>
<keyword evidence="15 23" id="KW-1015">Disulfide bond</keyword>
<feature type="active site" evidence="24">
    <location>
        <position position="1987"/>
    </location>
</feature>
<dbReference type="GO" id="GO:0007155">
    <property type="term" value="P:cell adhesion"/>
    <property type="evidence" value="ECO:0007669"/>
    <property type="project" value="UniProtKB-KW"/>
</dbReference>
<dbReference type="InterPro" id="IPR002870">
    <property type="entry name" value="Peptidase_M12B_N"/>
</dbReference>
<feature type="domain" description="Ig-like" evidence="29">
    <location>
        <begin position="960"/>
        <end position="1059"/>
    </location>
</feature>
<evidence type="ECO:0000256" key="7">
    <source>
        <dbReference type="ARBA" id="ARBA00022622"/>
    </source>
</evidence>
<keyword evidence="5" id="KW-1003">Cell membrane</keyword>
<dbReference type="FunFam" id="2.60.40.10:FF:000921">
    <property type="entry name" value="sialoadhesin isoform X1"/>
    <property type="match status" value="6"/>
</dbReference>
<feature type="signal peptide" evidence="26">
    <location>
        <begin position="1"/>
        <end position="17"/>
    </location>
</feature>
<feature type="domain" description="Ig-like" evidence="29">
    <location>
        <begin position="392"/>
        <end position="488"/>
    </location>
</feature>
<dbReference type="Pfam" id="PF00200">
    <property type="entry name" value="Disintegrin"/>
    <property type="match status" value="1"/>
</dbReference>
<dbReference type="SMART" id="SM00408">
    <property type="entry name" value="IGc2"/>
    <property type="match status" value="15"/>
</dbReference>
<dbReference type="Pfam" id="PF01421">
    <property type="entry name" value="Reprolysin"/>
    <property type="match status" value="1"/>
</dbReference>
<evidence type="ECO:0000256" key="25">
    <source>
        <dbReference type="SAM" id="Phobius"/>
    </source>
</evidence>
<keyword evidence="8 25" id="KW-0812">Transmembrane</keyword>
<dbReference type="SUPFAM" id="SSF55486">
    <property type="entry name" value="Metalloproteases ('zincins'), catalytic domain"/>
    <property type="match status" value="1"/>
</dbReference>
<keyword evidence="9 26" id="KW-0732">Signal</keyword>
<evidence type="ECO:0000259" key="29">
    <source>
        <dbReference type="PROSITE" id="PS50835"/>
    </source>
</evidence>
<dbReference type="GO" id="GO:0038023">
    <property type="term" value="F:signaling receptor activity"/>
    <property type="evidence" value="ECO:0007669"/>
    <property type="project" value="InterPro"/>
</dbReference>
<dbReference type="GO" id="GO:0046790">
    <property type="term" value="F:virion binding"/>
    <property type="evidence" value="ECO:0007669"/>
    <property type="project" value="TreeGrafter"/>
</dbReference>
<keyword evidence="18" id="KW-0449">Lipoprotein</keyword>
<evidence type="ECO:0000256" key="21">
    <source>
        <dbReference type="ARBA" id="ARBA00073800"/>
    </source>
</evidence>
<dbReference type="CDD" id="cd00096">
    <property type="entry name" value="Ig"/>
    <property type="match status" value="3"/>
</dbReference>
<dbReference type="Gene3D" id="4.10.70.10">
    <property type="entry name" value="Disintegrin domain"/>
    <property type="match status" value="1"/>
</dbReference>
<dbReference type="FunFam" id="2.60.40.10:FF:001277">
    <property type="entry name" value="sialoadhesin isoform X1"/>
    <property type="match status" value="3"/>
</dbReference>
<dbReference type="InterPro" id="IPR037193">
    <property type="entry name" value="GDNF_alpha"/>
</dbReference>
<dbReference type="Pfam" id="PF08516">
    <property type="entry name" value="ADAM_CR"/>
    <property type="match status" value="1"/>
</dbReference>
<dbReference type="InterPro" id="IPR003438">
    <property type="entry name" value="GDNF_rcpt"/>
</dbReference>
<evidence type="ECO:0000256" key="2">
    <source>
        <dbReference type="ARBA" id="ARBA00004479"/>
    </source>
</evidence>
<dbReference type="InterPro" id="IPR006586">
    <property type="entry name" value="ADAM_Cys-rich"/>
</dbReference>
<dbReference type="SMART" id="SM00050">
    <property type="entry name" value="DISIN"/>
    <property type="match status" value="1"/>
</dbReference>
<evidence type="ECO:0000256" key="22">
    <source>
        <dbReference type="ARBA" id="ARBA00076285"/>
    </source>
</evidence>
<keyword evidence="7" id="KW-0336">GPI-anchor</keyword>
<dbReference type="Pfam" id="PF13895">
    <property type="entry name" value="Ig_2"/>
    <property type="match status" value="8"/>
</dbReference>
<sequence length="2507" mass="270767">MCILFSLLLLASAFSAGQTTWGVSSPKDVQGLKGSCLLIPCIFSFPASVEVPDGITAIWYYDYSGKRQVVSHSRDPTQVEERFRGRAELMGNMDHKVCNLLLKDLQLEDSGNYNFRFEISDVNRWSDVRGTKVTVTKDPSTPTIMAPKELREGMEANFNCSTPYVCLQEKASLRWEGQDPSHSVTISHQSLEPTGVSHQETLHMPLSWQDHGRALRCRFSLAKLSSQKEVYLQVQRDLVTLTCQVNSSYPDVSSVLWTKDGVSLPAGGRVLRLSSAAWNDSGVYTCQATNDVGSMVSPPVSLHVFMVEVKRSPAGPVLEKETVTLDCTIPKEAPQELHYSWYKNNILLEDAHSPTLHLPAVTRANAGFYFCEVQNTQGRERSGPVSVVVRYPPLAPVLTTFLETQAGLVGIFHCSVVSEPLATLVLSHGGLKLASSSGENDLNPRFSTSSTPNSLRLEIRDLQPADSGDYACAATNSLGSATSSLHFHANVARLLISPSAQVVEGQAVTLSCRSGLSPSSDARFSWYLNGALLLQGSGSDLQLPAASSTDAGSYYCVAQTGPSTSGPSQPAVLTVLYPPRKPTFTARLDLDTSGVGASRRGLLLCHVDSDPPAHLQLLHKGHVVATSLPSGCGSCSSRTKVRRASNSLRVEIQNPVLEDEGMYLCEASNTLGNSSASATFNAQATVLVISPSDTLREGTEANLTCSVSQEVSVSPANFSWFRNGVLWTEGPLETIRLQPVARTDAAIYACRLLTEDGALLSAPVVLSVLYAPDPPKLSALLDVSQGHMAVFVCTVDSRPLAHLSLFRGEHLLATNLEPQRPYHGRIQAKDTANSLQLEIRELGLEDSGNYHCEATNALGSANSSLFFQVRGAWVQVSPSPELQEGQAVVLSCQVPTGIPEGTSFQWYQDGRPLLSSTSSTLRIAAISLRQAGAYHCQAQAPDTATTSLAAPVSLHVSYTPRQATLSALLGAGPTRLGLLVCNVHSDPPAQLRLFHRNRLVASTRRGSEELASSDSRLRVTVSTNELRLEINFTGLEDDGPYTCEATNTLGQASATADFDAQAVRVQAWPNATVQEGQQVNLTCLVWTAKQAPLSYTWYKGGQQLPGARSISLPNVTVIDATSYRCGVGPPGQAPHLSRPVTLDVLYAPRSLRLTYLLETQARRLALVLCTVDSRPPAQLALSHGGRLLTSSSEASVPNTLRLELRDPRPSDEGLYSCSAHSPLGKVNTSLELRLEGETGANAAGEGATCTIYLGQTDSGPLGSGVRVKMAPSATVSEGEPVTVTCEDPAALPPTLYAWFHNGRWLQEGPAPSLQFLATTRAHAGAYSCQVHDTQGTRGSRPATLRVLCKQGSLAVAFKDAPRDAVLSSFRDSRARLTVMIQCTVDSEPPAELVLSHNGKVLAASHELPSSASGTGHIQVSRNALRLQVQGVTGGDDSVYVCTARNALGSITTTQKLPGETDIHVAAEPGLDVPEGIALNLSCHLPGGAKPTDNSTITWFWNRHPLRTQPVPTLSFTHVSRAQAGLYHCRAELPTGVTTSAPVMLRVLYPPKTPTLTVFEETQGGLQGILDCRVDSEPPASLTLHLGSQLVASNQPQGVPTKAHVHFASPNALRLDIEELGASTQGEYVCTASNSLGSASASASFGTRALQRLQLFQRLLWVLGFLAGFLCLLLGLGAWHTWRRRHSHKMNVNENSAEMTTHKDTLQILKPDVVLVALEAEGQDLLLELEKNQLLAPGYTETHYSPDGQPVVLFPNHTDHCHYRGHVRGFLESWVVLSTCSGMSGLIVLSRNISYYLHPWVSGDNRDFSTHKIFRMEQLFTWRENSKYKAGMASLPHVLQSRVRREVRRSPRYLELYIVADHTLFLVQHQNLNHTRQRLLEVANCVDQILRSLDIQVVLTGLEVWTEQDRSRITQDANATLWAFLQWRRGLWSRRPHDSTQLLTGRTFQGTTVGLAPVEGMCTAESSGGVSTDHSELPIGTAATMAHEIGHSLGLHHDPDGCCMEADAEQGGCIMEAATGHPFPRVFSACSRRQLRTFFRKGGGACLSRTPGPGLLVLPTRCGNGFVEAGEECDCGSDQKCSDSCCVAHNCSLRAGAQCAHGDCCEQCLLKPAGTPCRPAASDCDLPEFCTGASPHCPADIYLLDGSPCAKGRGYCLDGWCPTLEQQCQQLWGPGSQPAPELCFQEMNSMGNSQGNCGQDSKGSFLPCAQRTIDGPCRDHPLGNVHSMEFGSITTGESSPLGSASSTGGNRCVAAAEACTADAQCQQLRSEYVARCLGRAAPEDWSGPGSCVRSGCRRALRRFFARGPPALTHALLFCRCESPACAERRRQTFAPACAFEGPGPAPPSCLQVRDRCERSRLCRPRLLAFQASCAPAPGSRDSCPEEQGPRCRLAYAGLIGTAITPNYLDNVSARVAPWCGCGDSGNRLEECEAFRKLFTRNLCLDGAMQAFNPLWPSVLQDWMKPYRNTGQCFPQVGVLHVRTHCSGSPGPALIRRWPVDSKAHCSQK</sequence>
<feature type="disulfide bond" evidence="23">
    <location>
        <begin position="2116"/>
        <end position="2136"/>
    </location>
</feature>
<dbReference type="GO" id="GO:0030246">
    <property type="term" value="F:carbohydrate binding"/>
    <property type="evidence" value="ECO:0007669"/>
    <property type="project" value="UniProtKB-KW"/>
</dbReference>
<keyword evidence="12" id="KW-0130">Cell adhesion</keyword>
<feature type="domain" description="Ig-like" evidence="29">
    <location>
        <begin position="1061"/>
        <end position="1141"/>
    </location>
</feature>
<dbReference type="Pfam" id="PF02351">
    <property type="entry name" value="GDNF"/>
    <property type="match status" value="2"/>
</dbReference>
<dbReference type="InterPro" id="IPR034027">
    <property type="entry name" value="Reprolysin_adamalysin"/>
</dbReference>
<dbReference type="Pfam" id="PF07679">
    <property type="entry name" value="I-set"/>
    <property type="match status" value="3"/>
</dbReference>
<dbReference type="GO" id="GO:0046872">
    <property type="term" value="F:metal ion binding"/>
    <property type="evidence" value="ECO:0007669"/>
    <property type="project" value="UniProtKB-KW"/>
</dbReference>
<evidence type="ECO:0000313" key="30">
    <source>
        <dbReference type="EMBL" id="KAH0513930.1"/>
    </source>
</evidence>
<feature type="domain" description="Ig-like" evidence="29">
    <location>
        <begin position="1553"/>
        <end position="1645"/>
    </location>
</feature>
<evidence type="ECO:0000256" key="11">
    <source>
        <dbReference type="ARBA" id="ARBA00022737"/>
    </source>
</evidence>
<dbReference type="EMBL" id="JAATJU010021353">
    <property type="protein sequence ID" value="KAH0513930.1"/>
    <property type="molecule type" value="Genomic_DNA"/>
</dbReference>
<feature type="domain" description="Peptidase M12B" evidence="28">
    <location>
        <begin position="1851"/>
        <end position="2050"/>
    </location>
</feature>
<evidence type="ECO:0000256" key="24">
    <source>
        <dbReference type="PROSITE-ProRule" id="PRU00276"/>
    </source>
</evidence>
<comment type="caution">
    <text evidence="24">Lacks conserved residue(s) required for the propagation of feature annotation.</text>
</comment>
<dbReference type="PROSITE" id="PS00427">
    <property type="entry name" value="DISINTEGRIN_1"/>
    <property type="match status" value="1"/>
</dbReference>
<evidence type="ECO:0000256" key="20">
    <source>
        <dbReference type="ARBA" id="ARBA00038361"/>
    </source>
</evidence>
<keyword evidence="10" id="KW-0430">Lectin</keyword>
<dbReference type="Gene3D" id="2.60.40.10">
    <property type="entry name" value="Immunoglobulins"/>
    <property type="match status" value="17"/>
</dbReference>
<dbReference type="CDD" id="cd04269">
    <property type="entry name" value="ZnMc_adamalysin_II_like"/>
    <property type="match status" value="1"/>
</dbReference>
<evidence type="ECO:0000256" key="8">
    <source>
        <dbReference type="ARBA" id="ARBA00022692"/>
    </source>
</evidence>
<feature type="binding site" evidence="24">
    <location>
        <position position="1986"/>
    </location>
    <ligand>
        <name>Zn(2+)</name>
        <dbReference type="ChEBI" id="CHEBI:29105"/>
        <note>catalytic</note>
    </ligand>
</feature>
<evidence type="ECO:0000256" key="15">
    <source>
        <dbReference type="ARBA" id="ARBA00023157"/>
    </source>
</evidence>
<evidence type="ECO:0000256" key="14">
    <source>
        <dbReference type="ARBA" id="ARBA00023136"/>
    </source>
</evidence>
<feature type="binding site" evidence="24">
    <location>
        <position position="1996"/>
    </location>
    <ligand>
        <name>Zn(2+)</name>
        <dbReference type="ChEBI" id="CHEBI:29105"/>
        <note>catalytic</note>
    </ligand>
</feature>
<comment type="caution">
    <text evidence="30">The sequence shown here is derived from an EMBL/GenBank/DDBJ whole genome shotgun (WGS) entry which is preliminary data.</text>
</comment>
<dbReference type="SMART" id="SM00907">
    <property type="entry name" value="GDNF"/>
    <property type="match status" value="2"/>
</dbReference>
<dbReference type="GO" id="GO:0005770">
    <property type="term" value="C:late endosome"/>
    <property type="evidence" value="ECO:0007669"/>
    <property type="project" value="TreeGrafter"/>
</dbReference>
<feature type="domain" description="Ig-like" evidence="29">
    <location>
        <begin position="1457"/>
        <end position="1539"/>
    </location>
</feature>
<dbReference type="InterPro" id="IPR013783">
    <property type="entry name" value="Ig-like_fold"/>
</dbReference>
<protein>
    <recommendedName>
        <fullName evidence="21">Sialoadhesin</fullName>
    </recommendedName>
    <alternativeName>
        <fullName evidence="22">Sialic acid-binding Ig-like lectin 1</fullName>
    </alternativeName>
</protein>
<dbReference type="Proteomes" id="UP000710432">
    <property type="component" value="Unassembled WGS sequence"/>
</dbReference>
<feature type="domain" description="Ig-like" evidence="29">
    <location>
        <begin position="582"/>
        <end position="681"/>
    </location>
</feature>
<reference evidence="30" key="1">
    <citation type="submission" date="2020-03" db="EMBL/GenBank/DDBJ databases">
        <title>Studies in the Genomics of Life Span.</title>
        <authorList>
            <person name="Glass D."/>
        </authorList>
    </citation>
    <scope>NUCLEOTIDE SEQUENCE</scope>
    <source>
        <strain evidence="30">LTLLF</strain>
        <tissue evidence="30">Muscle</tissue>
    </source>
</reference>
<dbReference type="InterPro" id="IPR013106">
    <property type="entry name" value="Ig_V-set"/>
</dbReference>
<comment type="subcellular location">
    <subcellularLocation>
        <location evidence="3">Cell membrane</location>
        <topology evidence="3">Lipid-anchor</topology>
        <topology evidence="3">GPI-anchor</topology>
    </subcellularLocation>
    <subcellularLocation>
        <location evidence="1">Cell membrane</location>
        <topology evidence="1">Single-pass membrane protein</topology>
    </subcellularLocation>
    <subcellularLocation>
        <location evidence="2">Membrane</location>
        <topology evidence="2">Single-pass type I membrane protein</topology>
    </subcellularLocation>
</comment>
<feature type="domain" description="Ig-like" evidence="29">
    <location>
        <begin position="1260"/>
        <end position="1345"/>
    </location>
</feature>
<dbReference type="InterPro" id="IPR013162">
    <property type="entry name" value="CD80_C2-set"/>
</dbReference>
<feature type="domain" description="Ig-like" evidence="29">
    <location>
        <begin position="239"/>
        <end position="301"/>
    </location>
</feature>
<dbReference type="GO" id="GO:0005769">
    <property type="term" value="C:early endosome"/>
    <property type="evidence" value="ECO:0007669"/>
    <property type="project" value="TreeGrafter"/>
</dbReference>
<dbReference type="Pfam" id="PF07686">
    <property type="entry name" value="V-set"/>
    <property type="match status" value="1"/>
</dbReference>
<dbReference type="InterPro" id="IPR018358">
    <property type="entry name" value="Disintegrin_CS"/>
</dbReference>
<keyword evidence="24" id="KW-0862">Zinc</keyword>
<keyword evidence="13 25" id="KW-1133">Transmembrane helix</keyword>
<dbReference type="PROSITE" id="PS50835">
    <property type="entry name" value="IG_LIKE"/>
    <property type="match status" value="13"/>
</dbReference>
<dbReference type="InterPro" id="IPR013098">
    <property type="entry name" value="Ig_I-set"/>
</dbReference>
<feature type="binding site" evidence="24">
    <location>
        <position position="1990"/>
    </location>
    <ligand>
        <name>Zn(2+)</name>
        <dbReference type="ChEBI" id="CHEBI:29105"/>
        <note>catalytic</note>
    </ligand>
</feature>
<feature type="transmembrane region" description="Helical" evidence="25">
    <location>
        <begin position="1658"/>
        <end position="1678"/>
    </location>
</feature>
<dbReference type="PROSITE" id="PS50215">
    <property type="entry name" value="ADAM_MEPRO"/>
    <property type="match status" value="1"/>
</dbReference>
<dbReference type="PROSITE" id="PS50214">
    <property type="entry name" value="DISINTEGRIN_2"/>
    <property type="match status" value="1"/>
</dbReference>
<feature type="domain" description="Ig-like" evidence="29">
    <location>
        <begin position="489"/>
        <end position="574"/>
    </location>
</feature>
<evidence type="ECO:0000256" key="13">
    <source>
        <dbReference type="ARBA" id="ARBA00022989"/>
    </source>
</evidence>
<comment type="similarity">
    <text evidence="20">Belongs to the immunoglobulin superfamily. SIGLEC (sialic acid binding Ig-like lectin) family.</text>
</comment>
<evidence type="ECO:0000259" key="27">
    <source>
        <dbReference type="PROSITE" id="PS50214"/>
    </source>
</evidence>
<dbReference type="SUPFAM" id="SSF48726">
    <property type="entry name" value="Immunoglobulin"/>
    <property type="match status" value="13"/>
</dbReference>
<dbReference type="FunFam" id="4.10.70.10:FF:000001">
    <property type="entry name" value="Disintegrin and metalloproteinase domain-containing protein 22"/>
    <property type="match status" value="1"/>
</dbReference>
<dbReference type="Pfam" id="PF01562">
    <property type="entry name" value="Pep_M12B_propep"/>
    <property type="match status" value="1"/>
</dbReference>
<evidence type="ECO:0000256" key="1">
    <source>
        <dbReference type="ARBA" id="ARBA00004162"/>
    </source>
</evidence>
<dbReference type="InterPro" id="IPR024079">
    <property type="entry name" value="MetalloPept_cat_dom_sf"/>
</dbReference>
<evidence type="ECO:0000256" key="5">
    <source>
        <dbReference type="ARBA" id="ARBA00022475"/>
    </source>
</evidence>
<dbReference type="InterPro" id="IPR001762">
    <property type="entry name" value="Disintegrin_dom"/>
</dbReference>
<dbReference type="InterPro" id="IPR003599">
    <property type="entry name" value="Ig_sub"/>
</dbReference>
<dbReference type="PANTHER" id="PTHR47243">
    <property type="entry name" value="SIALOADHESIN"/>
    <property type="match status" value="1"/>
</dbReference>
<dbReference type="SUPFAM" id="SSF57552">
    <property type="entry name" value="Blood coagulation inhibitor (disintegrin)"/>
    <property type="match status" value="1"/>
</dbReference>
<organism evidence="30 31">
    <name type="scientific">Microtus ochrogaster</name>
    <name type="common">Prairie vole</name>
    <dbReference type="NCBI Taxonomy" id="79684"/>
    <lineage>
        <taxon>Eukaryota</taxon>
        <taxon>Metazoa</taxon>
        <taxon>Chordata</taxon>
        <taxon>Craniata</taxon>
        <taxon>Vertebrata</taxon>
        <taxon>Euteleostomi</taxon>
        <taxon>Mammalia</taxon>
        <taxon>Eutheria</taxon>
        <taxon>Euarchontoglires</taxon>
        <taxon>Glires</taxon>
        <taxon>Rodentia</taxon>
        <taxon>Myomorpha</taxon>
        <taxon>Muroidea</taxon>
        <taxon>Cricetidae</taxon>
        <taxon>Arvicolinae</taxon>
        <taxon>Microtus</taxon>
    </lineage>
</organism>
<evidence type="ECO:0000256" key="23">
    <source>
        <dbReference type="PROSITE-ProRule" id="PRU00068"/>
    </source>
</evidence>
<keyword evidence="11" id="KW-0677">Repeat</keyword>
<evidence type="ECO:0000256" key="18">
    <source>
        <dbReference type="ARBA" id="ARBA00023288"/>
    </source>
</evidence>
<dbReference type="InterPro" id="IPR003598">
    <property type="entry name" value="Ig_sub2"/>
</dbReference>
<feature type="chain" id="PRO_5035157030" description="Sialoadhesin" evidence="26">
    <location>
        <begin position="18"/>
        <end position="2507"/>
    </location>
</feature>
<evidence type="ECO:0000256" key="19">
    <source>
        <dbReference type="ARBA" id="ARBA00023319"/>
    </source>
</evidence>
<evidence type="ECO:0000256" key="4">
    <source>
        <dbReference type="ARBA" id="ARBA00005961"/>
    </source>
</evidence>
<dbReference type="GO" id="GO:0005886">
    <property type="term" value="C:plasma membrane"/>
    <property type="evidence" value="ECO:0007669"/>
    <property type="project" value="UniProtKB-SubCell"/>
</dbReference>
<dbReference type="GO" id="GO:0098552">
    <property type="term" value="C:side of membrane"/>
    <property type="evidence" value="ECO:0007669"/>
    <property type="project" value="UniProtKB-KW"/>
</dbReference>
<keyword evidence="17" id="KW-0325">Glycoprotein</keyword>
<dbReference type="InterPro" id="IPR001590">
    <property type="entry name" value="Peptidase_M12B"/>
</dbReference>
<name>A0A8J6GML1_MICOH</name>
<keyword evidence="6" id="KW-0254">Endocytosis</keyword>
<dbReference type="InterPro" id="IPR016017">
    <property type="entry name" value="GDNF/GAS1"/>
</dbReference>
<keyword evidence="14 25" id="KW-0472">Membrane</keyword>
<feature type="domain" description="Ig-like" evidence="29">
    <location>
        <begin position="775"/>
        <end position="868"/>
    </location>
</feature>
<dbReference type="PRINTS" id="PR01316">
    <property type="entry name" value="GDNFRECEPTOR"/>
</dbReference>
<dbReference type="GO" id="GO:0007169">
    <property type="term" value="P:cell surface receptor protein tyrosine kinase signaling pathway"/>
    <property type="evidence" value="ECO:0007669"/>
    <property type="project" value="UniProtKB-ARBA"/>
</dbReference>
<dbReference type="SMART" id="SM00608">
    <property type="entry name" value="ACR"/>
    <property type="match status" value="1"/>
</dbReference>
<dbReference type="PANTHER" id="PTHR47243:SF1">
    <property type="entry name" value="SIALOADHESIN"/>
    <property type="match status" value="1"/>
</dbReference>
<evidence type="ECO:0000256" key="10">
    <source>
        <dbReference type="ARBA" id="ARBA00022734"/>
    </source>
</evidence>
<evidence type="ECO:0000256" key="17">
    <source>
        <dbReference type="ARBA" id="ARBA00023180"/>
    </source>
</evidence>
<dbReference type="SUPFAM" id="SSF110035">
    <property type="entry name" value="GDNF receptor-like"/>
    <property type="match status" value="1"/>
</dbReference>
<feature type="domain" description="Ig-like" evidence="29">
    <location>
        <begin position="874"/>
        <end position="953"/>
    </location>
</feature>
<evidence type="ECO:0000256" key="16">
    <source>
        <dbReference type="ARBA" id="ARBA00023170"/>
    </source>
</evidence>
<comment type="similarity">
    <text evidence="4">Belongs to the GDNFR family.</text>
</comment>
<keyword evidence="19" id="KW-0393">Immunoglobulin domain</keyword>
<evidence type="ECO:0000256" key="6">
    <source>
        <dbReference type="ARBA" id="ARBA00022583"/>
    </source>
</evidence>
<accession>A0A8J6GML1</accession>